<evidence type="ECO:0000256" key="1">
    <source>
        <dbReference type="SAM" id="MobiDB-lite"/>
    </source>
</evidence>
<dbReference type="InterPro" id="IPR011009">
    <property type="entry name" value="Kinase-like_dom_sf"/>
</dbReference>
<sequence>MSTVRGPLAFPSGREYQEALQNTAVCFRDHDLRGAQPQANKLGLPRPISGQFASVFSLTSADGRRYALKCFTSHVRDQQDRYEAISNKLSGIDPGSLSQPWRIGFDYVPDGILVNGSRFPVLKMDWVEAVTLSNWLDHHYTDSAAVRELAERFAQLTTDLATHDIAHGDLQHGNLLVAQDGTFRLVDYDGMFVPALNGRHSTERGHRNYQSPARGDDDFDSTLDHFSNWVIYLALHAVAADPSLWTRLHEPDGEYLLLTEDDFKDPAGSVRLPTLLSHTDSTVRGLAEQIKALAWQPLSLVPRLSVAVAPTPGAHIPGPRTGAGRRPDWLDGHITATTTASDPGVSATPSGSLPRRYTHRRMADVLLGLLLPLAVLTPSALALSELISPLVTALSYGGTLGVTALTTRAARGSRPETKVLRAHLSRLREKRRATLGPVREADQLKRERQEFDAAETARKSQLTVAQTKLERSHEKAVKTAEKKKVQDQQAIERDIASLAGQRRTTLDRALASYRKEFIDGELRKVRLHEKELTGIGRSLVQALAAHGVRTAADFTGITLVSSGGRYNNVTGLINTADGRRLDIKGIGANRARTLEEWRGRQFARVSSRAPSSLPAARRQSIEADFVRREADLSRRRLETETTAQRAREDAGKKLRSGLARLTSEDQLAARHASQQRQQFAQRAQQLGDPHGRLAAVEAEIAAARRSARALSSLRYLRFALIGR</sequence>
<reference evidence="3" key="1">
    <citation type="journal article" date="2019" name="Int. J. Syst. Evol. Microbiol.">
        <title>The Global Catalogue of Microorganisms (GCM) 10K type strain sequencing project: providing services to taxonomists for standard genome sequencing and annotation.</title>
        <authorList>
            <consortium name="The Broad Institute Genomics Platform"/>
            <consortium name="The Broad Institute Genome Sequencing Center for Infectious Disease"/>
            <person name="Wu L."/>
            <person name="Ma J."/>
        </authorList>
    </citation>
    <scope>NUCLEOTIDE SEQUENCE [LARGE SCALE GENOMIC DNA]</scope>
    <source>
        <strain evidence="3">CGMCC 4.7035</strain>
    </source>
</reference>
<gene>
    <name evidence="2" type="ORF">ACFOZ0_16340</name>
</gene>
<feature type="compositionally biased region" description="Polar residues" evidence="1">
    <location>
        <begin position="336"/>
        <end position="351"/>
    </location>
</feature>
<dbReference type="Gene3D" id="3.30.200.20">
    <property type="entry name" value="Phosphorylase Kinase, domain 1"/>
    <property type="match status" value="1"/>
</dbReference>
<evidence type="ECO:0000313" key="2">
    <source>
        <dbReference type="EMBL" id="MFC3574820.1"/>
    </source>
</evidence>
<comment type="caution">
    <text evidence="2">The sequence shown here is derived from an EMBL/GenBank/DDBJ whole genome shotgun (WGS) entry which is preliminary data.</text>
</comment>
<dbReference type="SUPFAM" id="SSF56112">
    <property type="entry name" value="Protein kinase-like (PK-like)"/>
    <property type="match status" value="1"/>
</dbReference>
<name>A0ABV7SCX9_9ACTN</name>
<evidence type="ECO:0000313" key="3">
    <source>
        <dbReference type="Proteomes" id="UP001595701"/>
    </source>
</evidence>
<keyword evidence="3" id="KW-1185">Reference proteome</keyword>
<organism evidence="2 3">
    <name type="scientific">Streptomyces yaanensis</name>
    <dbReference type="NCBI Taxonomy" id="1142239"/>
    <lineage>
        <taxon>Bacteria</taxon>
        <taxon>Bacillati</taxon>
        <taxon>Actinomycetota</taxon>
        <taxon>Actinomycetes</taxon>
        <taxon>Kitasatosporales</taxon>
        <taxon>Streptomycetaceae</taxon>
        <taxon>Streptomyces</taxon>
    </lineage>
</organism>
<dbReference type="RefSeq" id="WP_310769050.1">
    <property type="nucleotide sequence ID" value="NZ_JBHRWR010000009.1"/>
</dbReference>
<feature type="region of interest" description="Disordered" evidence="1">
    <location>
        <begin position="336"/>
        <end position="355"/>
    </location>
</feature>
<protein>
    <recommendedName>
        <fullName evidence="4">Protein kinase domain-containing protein</fullName>
    </recommendedName>
</protein>
<evidence type="ECO:0008006" key="4">
    <source>
        <dbReference type="Google" id="ProtNLM"/>
    </source>
</evidence>
<accession>A0ABV7SCX9</accession>
<dbReference type="EMBL" id="JBHRWR010000009">
    <property type="protein sequence ID" value="MFC3574820.1"/>
    <property type="molecule type" value="Genomic_DNA"/>
</dbReference>
<proteinExistence type="predicted"/>
<dbReference type="Proteomes" id="UP001595701">
    <property type="component" value="Unassembled WGS sequence"/>
</dbReference>
<dbReference type="Gene3D" id="1.10.510.10">
    <property type="entry name" value="Transferase(Phosphotransferase) domain 1"/>
    <property type="match status" value="1"/>
</dbReference>